<organism evidence="1 2">
    <name type="scientific">Popillia japonica</name>
    <name type="common">Japanese beetle</name>
    <dbReference type="NCBI Taxonomy" id="7064"/>
    <lineage>
        <taxon>Eukaryota</taxon>
        <taxon>Metazoa</taxon>
        <taxon>Ecdysozoa</taxon>
        <taxon>Arthropoda</taxon>
        <taxon>Hexapoda</taxon>
        <taxon>Insecta</taxon>
        <taxon>Pterygota</taxon>
        <taxon>Neoptera</taxon>
        <taxon>Endopterygota</taxon>
        <taxon>Coleoptera</taxon>
        <taxon>Polyphaga</taxon>
        <taxon>Scarabaeiformia</taxon>
        <taxon>Scarabaeidae</taxon>
        <taxon>Rutelinae</taxon>
        <taxon>Popillia</taxon>
    </lineage>
</organism>
<evidence type="ECO:0008006" key="3">
    <source>
        <dbReference type="Google" id="ProtNLM"/>
    </source>
</evidence>
<sequence length="488" mass="55640">MDVNCLKSTEVEYEIKIRGVTPSGDLDFKRKTLRGLLTQERGNRSFFTINNPFIFSEDEKDARESLADLKHAINEVVVPVAASARKRICSRLTHLSGRIHRLNAENVDQRGIVVALTEELLILEADFEEKVESLRVSRGVSKQDLFTSAGDLFKAQAWTWYNINRSRFMDWDDLVQKLRQDFLPYNWDDLVQKLRQDFLPYNYDDDLLEEINHRTQGHDEKSALFICAMEGLYNRLSKKPDEQTIVNRIRRNLLPQYVAQLALHEINTISELTRLTKKLEESSSWSTRKVSNPKCSNEKISVKETTSSSCPMFTQKPNDNRPYLNVNILGQNFLALIDSGSCPSILGSAGLGYLDKWNVPLKSDNNLQVSTADGSVQTCIGYLDLPVRVNNIVKEIKILMIPSVEHQLILGLYFLDSFGFTVNFADLSYIPPLCTVNTICPFGKLSDTQKADLETVTSLYKEIGPENELGKTDLITHHIDTGRHYIRR</sequence>
<dbReference type="Proteomes" id="UP001458880">
    <property type="component" value="Unassembled WGS sequence"/>
</dbReference>
<dbReference type="Gene3D" id="2.40.70.10">
    <property type="entry name" value="Acid Proteases"/>
    <property type="match status" value="1"/>
</dbReference>
<dbReference type="CDD" id="cd00303">
    <property type="entry name" value="retropepsin_like"/>
    <property type="match status" value="1"/>
</dbReference>
<evidence type="ECO:0000313" key="2">
    <source>
        <dbReference type="Proteomes" id="UP001458880"/>
    </source>
</evidence>
<reference evidence="1 2" key="1">
    <citation type="journal article" date="2024" name="BMC Genomics">
        <title>De novo assembly and annotation of Popillia japonica's genome with initial clues to its potential as an invasive pest.</title>
        <authorList>
            <person name="Cucini C."/>
            <person name="Boschi S."/>
            <person name="Funari R."/>
            <person name="Cardaioli E."/>
            <person name="Iannotti N."/>
            <person name="Marturano G."/>
            <person name="Paoli F."/>
            <person name="Bruttini M."/>
            <person name="Carapelli A."/>
            <person name="Frati F."/>
            <person name="Nardi F."/>
        </authorList>
    </citation>
    <scope>NUCLEOTIDE SEQUENCE [LARGE SCALE GENOMIC DNA]</scope>
    <source>
        <strain evidence="1">DMR45628</strain>
    </source>
</reference>
<keyword evidence="2" id="KW-1185">Reference proteome</keyword>
<proteinExistence type="predicted"/>
<dbReference type="SUPFAM" id="SSF50630">
    <property type="entry name" value="Acid proteases"/>
    <property type="match status" value="1"/>
</dbReference>
<protein>
    <recommendedName>
        <fullName evidence="3">Peptidase A2 domain-containing protein</fullName>
    </recommendedName>
</protein>
<comment type="caution">
    <text evidence="1">The sequence shown here is derived from an EMBL/GenBank/DDBJ whole genome shotgun (WGS) entry which is preliminary data.</text>
</comment>
<evidence type="ECO:0000313" key="1">
    <source>
        <dbReference type="EMBL" id="KAK9739579.1"/>
    </source>
</evidence>
<accession>A0AAW1M0H6</accession>
<dbReference type="AlphaFoldDB" id="A0AAW1M0H6"/>
<dbReference type="EMBL" id="JASPKY010000073">
    <property type="protein sequence ID" value="KAK9739579.1"/>
    <property type="molecule type" value="Genomic_DNA"/>
</dbReference>
<gene>
    <name evidence="1" type="ORF">QE152_g8895</name>
</gene>
<dbReference type="InterPro" id="IPR021109">
    <property type="entry name" value="Peptidase_aspartic_dom_sf"/>
</dbReference>
<name>A0AAW1M0H6_POPJA</name>